<feature type="transmembrane region" description="Helical" evidence="1">
    <location>
        <begin position="367"/>
        <end position="388"/>
    </location>
</feature>
<keyword evidence="1" id="KW-0812">Transmembrane</keyword>
<evidence type="ECO:0000313" key="2">
    <source>
        <dbReference type="EMBL" id="GGZ66350.1"/>
    </source>
</evidence>
<evidence type="ECO:0000256" key="1">
    <source>
        <dbReference type="SAM" id="Phobius"/>
    </source>
</evidence>
<accession>A0A8H9IEC7</accession>
<organism evidence="2 3">
    <name type="scientific">Paraglaciecola chathamensis</name>
    <dbReference type="NCBI Taxonomy" id="368405"/>
    <lineage>
        <taxon>Bacteria</taxon>
        <taxon>Pseudomonadati</taxon>
        <taxon>Pseudomonadota</taxon>
        <taxon>Gammaproteobacteria</taxon>
        <taxon>Alteromonadales</taxon>
        <taxon>Alteromonadaceae</taxon>
        <taxon>Paraglaciecola</taxon>
    </lineage>
</organism>
<reference evidence="2" key="2">
    <citation type="submission" date="2020-09" db="EMBL/GenBank/DDBJ databases">
        <authorList>
            <person name="Sun Q."/>
            <person name="Kim S."/>
        </authorList>
    </citation>
    <scope>NUCLEOTIDE SEQUENCE</scope>
    <source>
        <strain evidence="2">KCTC 32337</strain>
    </source>
</reference>
<feature type="transmembrane region" description="Helical" evidence="1">
    <location>
        <begin position="204"/>
        <end position="236"/>
    </location>
</feature>
<dbReference type="AlphaFoldDB" id="A0A8H9IEC7"/>
<evidence type="ECO:0000313" key="3">
    <source>
        <dbReference type="Proteomes" id="UP000622604"/>
    </source>
</evidence>
<dbReference type="PANTHER" id="PTHR37422">
    <property type="entry name" value="TEICHURONIC ACID BIOSYNTHESIS PROTEIN TUAE"/>
    <property type="match status" value="1"/>
</dbReference>
<keyword evidence="1" id="KW-0472">Membrane</keyword>
<dbReference type="InterPro" id="IPR051533">
    <property type="entry name" value="WaaL-like"/>
</dbReference>
<dbReference type="PANTHER" id="PTHR37422:SF17">
    <property type="entry name" value="O-ANTIGEN LIGASE"/>
    <property type="match status" value="1"/>
</dbReference>
<gene>
    <name evidence="2" type="ORF">GCM10011274_26040</name>
</gene>
<protein>
    <submittedName>
        <fullName evidence="2">O-antigen polymerase</fullName>
    </submittedName>
</protein>
<feature type="transmembrane region" description="Helical" evidence="1">
    <location>
        <begin position="80"/>
        <end position="98"/>
    </location>
</feature>
<proteinExistence type="predicted"/>
<dbReference type="EMBL" id="BMZC01000006">
    <property type="protein sequence ID" value="GGZ66350.1"/>
    <property type="molecule type" value="Genomic_DNA"/>
</dbReference>
<keyword evidence="1" id="KW-1133">Transmembrane helix</keyword>
<dbReference type="Proteomes" id="UP000622604">
    <property type="component" value="Unassembled WGS sequence"/>
</dbReference>
<feature type="transmembrane region" description="Helical" evidence="1">
    <location>
        <begin position="129"/>
        <end position="150"/>
    </location>
</feature>
<feature type="transmembrane region" description="Helical" evidence="1">
    <location>
        <begin position="12"/>
        <end position="31"/>
    </location>
</feature>
<comment type="caution">
    <text evidence="2">The sequence shown here is derived from an EMBL/GenBank/DDBJ whole genome shotgun (WGS) entry which is preliminary data.</text>
</comment>
<reference evidence="2" key="1">
    <citation type="journal article" date="2014" name="Int. J. Syst. Evol. Microbiol.">
        <title>Complete genome sequence of Corynebacterium casei LMG S-19264T (=DSM 44701T), isolated from a smear-ripened cheese.</title>
        <authorList>
            <consortium name="US DOE Joint Genome Institute (JGI-PGF)"/>
            <person name="Walter F."/>
            <person name="Albersmeier A."/>
            <person name="Kalinowski J."/>
            <person name="Ruckert C."/>
        </authorList>
    </citation>
    <scope>NUCLEOTIDE SEQUENCE</scope>
    <source>
        <strain evidence="2">KCTC 32337</strain>
    </source>
</reference>
<feature type="transmembrane region" description="Helical" evidence="1">
    <location>
        <begin position="285"/>
        <end position="308"/>
    </location>
</feature>
<feature type="transmembrane region" description="Helical" evidence="1">
    <location>
        <begin position="328"/>
        <end position="347"/>
    </location>
</feature>
<name>A0A8H9IEC7_9ALTE</name>
<sequence>MKITIDTLKRAYLFTTVFYYFGFLSFTSRILSGGGSSDLMSANASGNAAKQVIGILLLLSGVYLLLKVDKKLLFSMLIKSLWWWVLIAFFLASIYWSYEPGITLRRSVAFITLVVAGFCVVSHFTAESLMYFIAKAIFVAAVMGLIYLVISPSNALGGHGEGDRANMFIGIMSDKNGGARLYAYGILILVGLGYYRARNHKIMLAVLGVCLIFANSATAIVMVFAGVGLITLFKIMRTHSPNVNLRRVIIITLLLIAAAVVVSYLYAFLLELLGRDPTLTNRTVIWALLDEYIQAESTLGYGFGAFWVSDAVTSFVDRWSYIGNAHSGYYEVMLYGGKVGLFLVVFLTLKIVKDLVQGYIVSEKNGLLAALLAIILMQCIVNYIGFVIMNHNSADMLIYAVISFVAMLSITDKRPASEIKNPSLMVKNL</sequence>
<feature type="transmembrane region" description="Helical" evidence="1">
    <location>
        <begin position="248"/>
        <end position="273"/>
    </location>
</feature>
<feature type="transmembrane region" description="Helical" evidence="1">
    <location>
        <begin position="104"/>
        <end position="122"/>
    </location>
</feature>
<feature type="transmembrane region" description="Helical" evidence="1">
    <location>
        <begin position="181"/>
        <end position="197"/>
    </location>
</feature>
<feature type="transmembrane region" description="Helical" evidence="1">
    <location>
        <begin position="51"/>
        <end position="68"/>
    </location>
</feature>
<feature type="transmembrane region" description="Helical" evidence="1">
    <location>
        <begin position="394"/>
        <end position="411"/>
    </location>
</feature>